<evidence type="ECO:0000259" key="7">
    <source>
        <dbReference type="Pfam" id="PF10035"/>
    </source>
</evidence>
<dbReference type="GO" id="GO:0005886">
    <property type="term" value="C:plasma membrane"/>
    <property type="evidence" value="ECO:0007669"/>
    <property type="project" value="UniProtKB-SubCell"/>
</dbReference>
<dbReference type="PIRSF" id="PIRSF006483">
    <property type="entry name" value="Membrane_protein_YitT"/>
    <property type="match status" value="1"/>
</dbReference>
<dbReference type="Pfam" id="PF02588">
    <property type="entry name" value="YitT_membrane"/>
    <property type="match status" value="1"/>
</dbReference>
<gene>
    <name evidence="8" type="ORF">FG384_09470</name>
</gene>
<evidence type="ECO:0000256" key="1">
    <source>
        <dbReference type="ARBA" id="ARBA00004651"/>
    </source>
</evidence>
<feature type="transmembrane region" description="Helical" evidence="6">
    <location>
        <begin position="82"/>
        <end position="102"/>
    </location>
</feature>
<comment type="caution">
    <text evidence="8">The sequence shown here is derived from an EMBL/GenBank/DDBJ whole genome shotgun (WGS) entry which is preliminary data.</text>
</comment>
<dbReference type="EMBL" id="VDGI01000008">
    <property type="protein sequence ID" value="TQR20113.1"/>
    <property type="molecule type" value="Genomic_DNA"/>
</dbReference>
<dbReference type="RefSeq" id="WP_142642356.1">
    <property type="nucleotide sequence ID" value="NZ_VDGI01000008.1"/>
</dbReference>
<proteinExistence type="predicted"/>
<evidence type="ECO:0000313" key="9">
    <source>
        <dbReference type="Proteomes" id="UP000316626"/>
    </source>
</evidence>
<dbReference type="InterPro" id="IPR019264">
    <property type="entry name" value="DUF2179"/>
</dbReference>
<evidence type="ECO:0000256" key="4">
    <source>
        <dbReference type="ARBA" id="ARBA00022989"/>
    </source>
</evidence>
<feature type="transmembrane region" description="Helical" evidence="6">
    <location>
        <begin position="39"/>
        <end position="62"/>
    </location>
</feature>
<feature type="transmembrane region" description="Helical" evidence="6">
    <location>
        <begin position="176"/>
        <end position="198"/>
    </location>
</feature>
<evidence type="ECO:0000256" key="3">
    <source>
        <dbReference type="ARBA" id="ARBA00022692"/>
    </source>
</evidence>
<feature type="transmembrane region" description="Helical" evidence="6">
    <location>
        <begin position="109"/>
        <end position="127"/>
    </location>
</feature>
<dbReference type="Pfam" id="PF10035">
    <property type="entry name" value="DUF2179"/>
    <property type="match status" value="1"/>
</dbReference>
<evidence type="ECO:0000256" key="5">
    <source>
        <dbReference type="ARBA" id="ARBA00023136"/>
    </source>
</evidence>
<dbReference type="Proteomes" id="UP000316626">
    <property type="component" value="Unassembled WGS sequence"/>
</dbReference>
<feature type="transmembrane region" description="Helical" evidence="6">
    <location>
        <begin position="133"/>
        <end position="156"/>
    </location>
</feature>
<dbReference type="PANTHER" id="PTHR33545:SF3">
    <property type="entry name" value="UPF0750 MEMBRANE PROTEIN YQFU"/>
    <property type="match status" value="1"/>
</dbReference>
<dbReference type="InterPro" id="IPR051461">
    <property type="entry name" value="UPF0750_membrane"/>
</dbReference>
<name>A0A544TRP0_9BACI</name>
<dbReference type="InterPro" id="IPR015867">
    <property type="entry name" value="N-reg_PII/ATP_PRibTrfase_C"/>
</dbReference>
<keyword evidence="4 6" id="KW-1133">Transmembrane helix</keyword>
<organism evidence="8 9">
    <name type="scientific">Psychrobacillus vulpis</name>
    <dbReference type="NCBI Taxonomy" id="2325572"/>
    <lineage>
        <taxon>Bacteria</taxon>
        <taxon>Bacillati</taxon>
        <taxon>Bacillota</taxon>
        <taxon>Bacilli</taxon>
        <taxon>Bacillales</taxon>
        <taxon>Bacillaceae</taxon>
        <taxon>Psychrobacillus</taxon>
    </lineage>
</organism>
<accession>A0A544TRP0</accession>
<protein>
    <submittedName>
        <fullName evidence="8">YitT family protein</fullName>
    </submittedName>
</protein>
<keyword evidence="9" id="KW-1185">Reference proteome</keyword>
<evidence type="ECO:0000313" key="8">
    <source>
        <dbReference type="EMBL" id="TQR20113.1"/>
    </source>
</evidence>
<dbReference type="PANTHER" id="PTHR33545">
    <property type="entry name" value="UPF0750 MEMBRANE PROTEIN YITT-RELATED"/>
    <property type="match status" value="1"/>
</dbReference>
<sequence length="314" mass="34463">MNKYIFRKEEIKLSDLTAEISTDIKIGKTPHRNAPKKIIVARTLMIAIGAILMAIGLELFLVPNQILDGGVVGVSIILSHLTGARLGIFIFILNIPFFFLGYKQIGKTFALSTLFGITVLSIFTSLLHKVDPITTDLLLSTVFGGIVLGIGVGLVIRNGGSLDGSEILAILFNKALPFSVGEIIMIINLVIFSVAGFVFTWEQAMYSFLAYFIAFKTIDIVIQGLDESKSVYIISDYIEDIGDTIMDRLGRGVTYLHGEGAYTGDNKKVIFTVITRLEEAKLKSIVEEIDDHAFLAVGNIAEVRGGRFKKKDIH</sequence>
<keyword evidence="5 6" id="KW-0472">Membrane</keyword>
<dbReference type="OrthoDB" id="265478at2"/>
<keyword evidence="2" id="KW-1003">Cell membrane</keyword>
<dbReference type="Gene3D" id="3.30.70.120">
    <property type="match status" value="1"/>
</dbReference>
<feature type="domain" description="DUF2179" evidence="7">
    <location>
        <begin position="251"/>
        <end position="305"/>
    </location>
</feature>
<keyword evidence="3 6" id="KW-0812">Transmembrane</keyword>
<evidence type="ECO:0000256" key="6">
    <source>
        <dbReference type="SAM" id="Phobius"/>
    </source>
</evidence>
<comment type="subcellular location">
    <subcellularLocation>
        <location evidence="1">Cell membrane</location>
        <topology evidence="1">Multi-pass membrane protein</topology>
    </subcellularLocation>
</comment>
<reference evidence="8 9" key="1">
    <citation type="submission" date="2019-06" db="EMBL/GenBank/DDBJ databases">
        <title>Psychrobacillus vulpis sp. nov., a new species isolated from feces of a red fox that inhabits in The Tablas de Daimiel Natural Park, Albacete, Spain.</title>
        <authorList>
            <person name="Rodriguez M."/>
            <person name="Reina J.C."/>
            <person name="Bejar V."/>
            <person name="Llamas I."/>
        </authorList>
    </citation>
    <scope>NUCLEOTIDE SEQUENCE [LARGE SCALE GENOMIC DNA]</scope>
    <source>
        <strain evidence="8 9">Z8</strain>
    </source>
</reference>
<dbReference type="CDD" id="cd16380">
    <property type="entry name" value="YitT_C"/>
    <property type="match status" value="1"/>
</dbReference>
<dbReference type="InterPro" id="IPR003740">
    <property type="entry name" value="YitT"/>
</dbReference>
<evidence type="ECO:0000256" key="2">
    <source>
        <dbReference type="ARBA" id="ARBA00022475"/>
    </source>
</evidence>
<dbReference type="AlphaFoldDB" id="A0A544TRP0"/>